<dbReference type="EMBL" id="VSSQ01029839">
    <property type="protein sequence ID" value="MPM80128.1"/>
    <property type="molecule type" value="Genomic_DNA"/>
</dbReference>
<organism evidence="1">
    <name type="scientific">bioreactor metagenome</name>
    <dbReference type="NCBI Taxonomy" id="1076179"/>
    <lineage>
        <taxon>unclassified sequences</taxon>
        <taxon>metagenomes</taxon>
        <taxon>ecological metagenomes</taxon>
    </lineage>
</organism>
<sequence length="108" mass="12628">MFIGQHAIADIDTADIEITINPQGFQKFLYSFIKLKTLNDDFLIEIIQLFIDRNPISPKERDIIIVSEFRIVDNNKINRIRIHFADFIKFTSFIGSNILTERVFNHGN</sequence>
<accession>A0A645CTD8</accession>
<comment type="caution">
    <text evidence="1">The sequence shown here is derived from an EMBL/GenBank/DDBJ whole genome shotgun (WGS) entry which is preliminary data.</text>
</comment>
<reference evidence="1" key="1">
    <citation type="submission" date="2019-08" db="EMBL/GenBank/DDBJ databases">
        <authorList>
            <person name="Kucharzyk K."/>
            <person name="Murdoch R.W."/>
            <person name="Higgins S."/>
            <person name="Loffler F."/>
        </authorList>
    </citation>
    <scope>NUCLEOTIDE SEQUENCE</scope>
</reference>
<dbReference type="AlphaFoldDB" id="A0A645CTD8"/>
<gene>
    <name evidence="1" type="ORF">SDC9_127174</name>
</gene>
<name>A0A645CTD8_9ZZZZ</name>
<protein>
    <submittedName>
        <fullName evidence="1">Uncharacterized protein</fullName>
    </submittedName>
</protein>
<evidence type="ECO:0000313" key="1">
    <source>
        <dbReference type="EMBL" id="MPM80128.1"/>
    </source>
</evidence>
<proteinExistence type="predicted"/>